<dbReference type="InterPro" id="IPR023010">
    <property type="entry name" value="GcvPA"/>
</dbReference>
<organism evidence="6 7">
    <name type="scientific">Alkalilimnicola ehrlichii</name>
    <dbReference type="NCBI Taxonomy" id="351052"/>
    <lineage>
        <taxon>Bacteria</taxon>
        <taxon>Pseudomonadati</taxon>
        <taxon>Pseudomonadota</taxon>
        <taxon>Gammaproteobacteria</taxon>
        <taxon>Chromatiales</taxon>
        <taxon>Ectothiorhodospiraceae</taxon>
        <taxon>Alkalilimnicola</taxon>
    </lineage>
</organism>
<comment type="subunit">
    <text evidence="4">The glycine cleavage system is composed of four proteins: P, T, L and H. In this organism, the P 'protein' is a heterodimer of two subunits.</text>
</comment>
<dbReference type="HAMAP" id="MF_00712">
    <property type="entry name" value="GcvPA"/>
    <property type="match status" value="1"/>
</dbReference>
<feature type="domain" description="Glycine cleavage system P-protein N-terminal" evidence="5">
    <location>
        <begin position="3"/>
        <end position="443"/>
    </location>
</feature>
<evidence type="ECO:0000256" key="4">
    <source>
        <dbReference type="HAMAP-Rule" id="MF_00712"/>
    </source>
</evidence>
<protein>
    <recommendedName>
        <fullName evidence="4">Probable glycine dehydrogenase (decarboxylating) subunit 1</fullName>
        <ecNumber evidence="4">1.4.4.2</ecNumber>
    </recommendedName>
    <alternativeName>
        <fullName evidence="4">Glycine cleavage system P-protein subunit 1</fullName>
    </alternativeName>
    <alternativeName>
        <fullName evidence="4">Glycine decarboxylase subunit 1</fullName>
    </alternativeName>
    <alternativeName>
        <fullName evidence="4">Glycine dehydrogenase (aminomethyl-transferring) subunit 1</fullName>
    </alternativeName>
</protein>
<dbReference type="Gene3D" id="3.90.1150.10">
    <property type="entry name" value="Aspartate Aminotransferase, domain 1"/>
    <property type="match status" value="1"/>
</dbReference>
<dbReference type="GO" id="GO:0009116">
    <property type="term" value="P:nucleoside metabolic process"/>
    <property type="evidence" value="ECO:0007669"/>
    <property type="project" value="InterPro"/>
</dbReference>
<accession>A0A3E0X1H6</accession>
<dbReference type="Pfam" id="PF02347">
    <property type="entry name" value="GDC-P"/>
    <property type="match status" value="1"/>
</dbReference>
<dbReference type="InterPro" id="IPR020581">
    <property type="entry name" value="GDC_P"/>
</dbReference>
<dbReference type="InterPro" id="IPR015422">
    <property type="entry name" value="PyrdxlP-dep_Trfase_small"/>
</dbReference>
<comment type="caution">
    <text evidence="6">The sequence shown here is derived from an EMBL/GenBank/DDBJ whole genome shotgun (WGS) entry which is preliminary data.</text>
</comment>
<keyword evidence="2 4" id="KW-0560">Oxidoreductase</keyword>
<comment type="function">
    <text evidence="1 4">The glycine cleavage system catalyzes the degradation of glycine. The P protein binds the alpha-amino group of glycine through its pyridoxal phosphate cofactor; CO(2) is released and the remaining methylamine moiety is then transferred to the lipoamide cofactor of the H protein.</text>
</comment>
<dbReference type="GO" id="GO:0004375">
    <property type="term" value="F:glycine dehydrogenase (decarboxylating) activity"/>
    <property type="evidence" value="ECO:0007669"/>
    <property type="project" value="UniProtKB-EC"/>
</dbReference>
<dbReference type="PANTHER" id="PTHR42806">
    <property type="entry name" value="GLYCINE CLEAVAGE SYSTEM P-PROTEIN"/>
    <property type="match status" value="1"/>
</dbReference>
<dbReference type="InterPro" id="IPR015421">
    <property type="entry name" value="PyrdxlP-dep_Trfase_major"/>
</dbReference>
<evidence type="ECO:0000256" key="2">
    <source>
        <dbReference type="ARBA" id="ARBA00023002"/>
    </source>
</evidence>
<evidence type="ECO:0000256" key="1">
    <source>
        <dbReference type="ARBA" id="ARBA00003788"/>
    </source>
</evidence>
<proteinExistence type="inferred from homology"/>
<dbReference type="PIRSF" id="PIRSF006815">
    <property type="entry name" value="GcvPA"/>
    <property type="match status" value="1"/>
</dbReference>
<evidence type="ECO:0000313" key="7">
    <source>
        <dbReference type="Proteomes" id="UP000256763"/>
    </source>
</evidence>
<evidence type="ECO:0000256" key="3">
    <source>
        <dbReference type="ARBA" id="ARBA00049026"/>
    </source>
</evidence>
<comment type="similarity">
    <text evidence="4">Belongs to the GcvP family. N-terminal subunit subfamily.</text>
</comment>
<dbReference type="AlphaFoldDB" id="A0A3E0X1H6"/>
<dbReference type="OrthoDB" id="9801272at2"/>
<dbReference type="Proteomes" id="UP000256763">
    <property type="component" value="Unassembled WGS sequence"/>
</dbReference>
<dbReference type="NCBIfam" id="NF001696">
    <property type="entry name" value="PRK00451.1"/>
    <property type="match status" value="1"/>
</dbReference>
<dbReference type="EC" id="1.4.4.2" evidence="4"/>
<gene>
    <name evidence="4" type="primary">gcvPA</name>
    <name evidence="6" type="ORF">CAL65_01335</name>
</gene>
<dbReference type="SUPFAM" id="SSF53383">
    <property type="entry name" value="PLP-dependent transferases"/>
    <property type="match status" value="1"/>
</dbReference>
<dbReference type="Gene3D" id="3.40.640.10">
    <property type="entry name" value="Type I PLP-dependent aspartate aminotransferase-like (Major domain)"/>
    <property type="match status" value="1"/>
</dbReference>
<dbReference type="PANTHER" id="PTHR42806:SF1">
    <property type="entry name" value="GLYCINE DEHYDROGENASE (DECARBOXYLATING)"/>
    <property type="match status" value="1"/>
</dbReference>
<reference evidence="7" key="1">
    <citation type="submission" date="2017-05" db="EMBL/GenBank/DDBJ databases">
        <authorList>
            <person name="Sharma S."/>
            <person name="Sidhu C."/>
            <person name="Pinnaka A.K."/>
        </authorList>
    </citation>
    <scope>NUCLEOTIDE SEQUENCE [LARGE SCALE GENOMIC DNA]</scope>
    <source>
        <strain evidence="7">AK93</strain>
    </source>
</reference>
<dbReference type="InterPro" id="IPR015424">
    <property type="entry name" value="PyrdxlP-dep_Trfase"/>
</dbReference>
<dbReference type="RefSeq" id="WP_116300581.1">
    <property type="nucleotide sequence ID" value="NZ_NFZV01000001.1"/>
</dbReference>
<dbReference type="InterPro" id="IPR049315">
    <property type="entry name" value="GDC-P_N"/>
</dbReference>
<dbReference type="EMBL" id="NFZW01000001">
    <property type="protein sequence ID" value="RFA39461.1"/>
    <property type="molecule type" value="Genomic_DNA"/>
</dbReference>
<evidence type="ECO:0000313" key="6">
    <source>
        <dbReference type="EMBL" id="RFA39461.1"/>
    </source>
</evidence>
<name>A0A3E0X1H6_9GAMM</name>
<dbReference type="GO" id="GO:0019464">
    <property type="term" value="P:glycine decarboxylation via glycine cleavage system"/>
    <property type="evidence" value="ECO:0007669"/>
    <property type="project" value="UniProtKB-UniRule"/>
</dbReference>
<comment type="catalytic activity">
    <reaction evidence="3 4">
        <text>N(6)-[(R)-lipoyl]-L-lysyl-[glycine-cleavage complex H protein] + glycine + H(+) = N(6)-[(R)-S(8)-aminomethyldihydrolipoyl]-L-lysyl-[glycine-cleavage complex H protein] + CO2</text>
        <dbReference type="Rhea" id="RHEA:24304"/>
        <dbReference type="Rhea" id="RHEA-COMP:10494"/>
        <dbReference type="Rhea" id="RHEA-COMP:10495"/>
        <dbReference type="ChEBI" id="CHEBI:15378"/>
        <dbReference type="ChEBI" id="CHEBI:16526"/>
        <dbReference type="ChEBI" id="CHEBI:57305"/>
        <dbReference type="ChEBI" id="CHEBI:83099"/>
        <dbReference type="ChEBI" id="CHEBI:83143"/>
        <dbReference type="EC" id="1.4.4.2"/>
    </reaction>
</comment>
<keyword evidence="7" id="KW-1185">Reference proteome</keyword>
<sequence>MPFIPHTEQDIREMLAAIGADSVDALFDEIPASLQSRPLEGVPAGLTEMEVARLMQARAASDGQPLCFLGAGAYEHHIPAAVWEITTRGEFYSAYTPYQAEASQGTLQVVYEYQTMLASLTGLDVANASLYDGASALAEAVLMAVRANRRTASRRILVPRSIHPLYRRTVDSIVRHQGIELVEVGYVPESGRVDRAALEAAAEVGFAALVIPQPNVFGVLEEAGELCDWAHEKGALAIGLVNPTALALLQPPGEWGEAGADIACGEGQPLGVPLAAGGPYFGFMSCRQSHVRQMPGRIVGATLDSEGRRGFTLTLQPREQHIRRSKATSNICTNQGLMVTAATMYLALLGPQGLERVAAACHANTRALRDALAAVGDDIDVVFQSPFFHELVVRLPQPVAPVLDALADKGILGGWDIGEHYPELGNALLVCATETRTADDIRAYADALREVLQ</sequence>
<dbReference type="CDD" id="cd00613">
    <property type="entry name" value="GDC-P"/>
    <property type="match status" value="1"/>
</dbReference>
<evidence type="ECO:0000259" key="5">
    <source>
        <dbReference type="Pfam" id="PF02347"/>
    </source>
</evidence>